<dbReference type="SUPFAM" id="SSF57196">
    <property type="entry name" value="EGF/Laminin"/>
    <property type="match status" value="1"/>
</dbReference>
<dbReference type="Pfam" id="PF00386">
    <property type="entry name" value="C1q"/>
    <property type="match status" value="1"/>
</dbReference>
<dbReference type="PANTHER" id="PTHR15427:SF3">
    <property type="entry name" value="MULTIMERIN-1"/>
    <property type="match status" value="1"/>
</dbReference>
<feature type="region of interest" description="Disordered" evidence="10">
    <location>
        <begin position="290"/>
        <end position="312"/>
    </location>
</feature>
<evidence type="ECO:0000259" key="13">
    <source>
        <dbReference type="PROSITE" id="PS50871"/>
    </source>
</evidence>
<dbReference type="SMART" id="SM00181">
    <property type="entry name" value="EGF"/>
    <property type="match status" value="1"/>
</dbReference>
<name>A0A6J1UBX0_9SAUR</name>
<keyword evidence="15" id="KW-1185">Reference proteome</keyword>
<gene>
    <name evidence="16" type="primary">MMRN1</name>
</gene>
<feature type="compositionally biased region" description="Low complexity" evidence="10">
    <location>
        <begin position="291"/>
        <end position="312"/>
    </location>
</feature>
<reference evidence="16" key="1">
    <citation type="submission" date="2025-08" db="UniProtKB">
        <authorList>
            <consortium name="RefSeq"/>
        </authorList>
    </citation>
    <scope>IDENTIFICATION</scope>
</reference>
<dbReference type="InterPro" id="IPR011489">
    <property type="entry name" value="EMI_domain"/>
</dbReference>
<evidence type="ECO:0000256" key="8">
    <source>
        <dbReference type="ARBA" id="ARBA00023180"/>
    </source>
</evidence>
<dbReference type="PROSITE" id="PS01186">
    <property type="entry name" value="EGF_2"/>
    <property type="match status" value="1"/>
</dbReference>
<keyword evidence="2" id="KW-0964">Secreted</keyword>
<dbReference type="PROSITE" id="PS00022">
    <property type="entry name" value="EGF_1"/>
    <property type="match status" value="1"/>
</dbReference>
<feature type="chain" id="PRO_5026696035" evidence="11">
    <location>
        <begin position="31"/>
        <end position="1212"/>
    </location>
</feature>
<dbReference type="KEGG" id="nss:113415311"/>
<feature type="domain" description="EMI" evidence="14">
    <location>
        <begin position="199"/>
        <end position="274"/>
    </location>
</feature>
<feature type="domain" description="EGF-like" evidence="12">
    <location>
        <begin position="1025"/>
        <end position="1061"/>
    </location>
</feature>
<feature type="region of interest" description="Disordered" evidence="10">
    <location>
        <begin position="86"/>
        <end position="197"/>
    </location>
</feature>
<keyword evidence="7 9" id="KW-1015">Disulfide bond</keyword>
<dbReference type="FunFam" id="2.60.120.40:FF:000009">
    <property type="entry name" value="Multimerin-1"/>
    <property type="match status" value="1"/>
</dbReference>
<feature type="compositionally biased region" description="Polar residues" evidence="10">
    <location>
        <begin position="1005"/>
        <end position="1019"/>
    </location>
</feature>
<evidence type="ECO:0000256" key="3">
    <source>
        <dbReference type="ARBA" id="ARBA00022536"/>
    </source>
</evidence>
<dbReference type="Proteomes" id="UP000504612">
    <property type="component" value="Unplaced"/>
</dbReference>
<keyword evidence="5" id="KW-0677">Repeat</keyword>
<dbReference type="PROSITE" id="PS50026">
    <property type="entry name" value="EGF_3"/>
    <property type="match status" value="1"/>
</dbReference>
<dbReference type="PROSITE" id="PS00010">
    <property type="entry name" value="ASX_HYDROXYL"/>
    <property type="match status" value="1"/>
</dbReference>
<dbReference type="PANTHER" id="PTHR15427">
    <property type="entry name" value="EMILIN ELASTIN MICROFIBRIL INTERFACE-LOCATED PROTEIN ELASTIN MICROFIBRIL INTERFACER"/>
    <property type="match status" value="1"/>
</dbReference>
<feature type="compositionally biased region" description="Polar residues" evidence="10">
    <location>
        <begin position="95"/>
        <end position="122"/>
    </location>
</feature>
<dbReference type="PRINTS" id="PR00007">
    <property type="entry name" value="COMPLEMNTC1Q"/>
</dbReference>
<sequence length="1212" mass="135342">MKDILRFLQAKRMWEIFAILLLLTLGRSGAEVNSTDPALVTTSDSSTVEVNHPGLTVPEIHSLGGVEATSSIPDSSKDTTSVLAIKQDERDTKHSSFTTQEEIRSSPTPVTTQQGENITFKTPSREKDRDGSVLTNSKTSILPKDGGNPAQIQPRKGRLEKETPKKPIVSRTSRQSGYGSNSHQQAKDNRSPSFETTRGKNWCAYVHTRLQPTIVVDNVQSYSSGRAKQCTWIAGSCGTSSQSRTQQVYRMKHIIVTSLEWKCCPGYSGGTCQPTAQQDQVPIHSNQAESNTATTGQTLGNQQQQQEPNDQAVAQKVNEQISSQEMKLTLLQKKVDNISLVLRDVSGTLSSLEGKINEDKSKDLVAFLKGFKSKGVTELIKEIVKEQLKAFQSDMQETVAQIFKITSDLSEDLENTKGLVKGLNKSCQRFALDIETRPTRVEVLDIRTQILHIEEDISFTCERPIKELQEKQRSLEADLEHQSSKSDIYYGSLNKTLTQMKEAHEQLLSVEQSSVQNLPVAAESMNDNLTNFVTNLQEKMKTQNLMVLQLYDDLRIQDNKINNLTISLEIQRDDLQGRCDNVLSKCRSDIQMQISGVEGDIRSLNKTVESLVFPLDDKMEKMNEQINDLCYDMEILQPLIEQGVPFSLSSEDELRLETDTISRKLENLTSLVTTLNFTIEELHKNQKELKNDAQAHDEISKRRIDECFVLMEDGLNKTMMVINSAVDSIQDNYVLKETLNTWKNETEACCDRGEKMENVLTLIPQFQKMNESLQILVNQNEKPKRIWPLVESSFGEQNIHHLSRGHPNPNTTLLNAQKHNRDTGHSDEKIWLSSNEYNDHEIRLQAVEGKIVKFLANNCVSVRNVKAAATENEKTISAQLQTFNSRIRALEAKSIRLSLSIPLINKTANEARNLCQDVSGTIREMNASLPKLMPAFHSGGILFQKGYQELTGAMIEAKTETLLANLTLYVDKSLEGAVDTITKRLKAAATLPKKPLPGKKMPVNTLANQPGRSQRNTDSALETGDYLSCSSSPCQNGGTCVNEKRGFVCACRYPFGGANCSAKMTEENAAAIDFSKGSYRYAPMIAFFASHTYGMNTPGPIRFNNLDVNYGTSYVPANGRFRVPYLGVYVFEYNIESSSPSISGYFVVDGTDKLAFRSENGSGDKYVTRVVTGDAILELNYGQEVWLRLAKGSIPAKYPPVTTFSGYLLYRT</sequence>
<dbReference type="SUPFAM" id="SSF49842">
    <property type="entry name" value="TNF-like"/>
    <property type="match status" value="1"/>
</dbReference>
<evidence type="ECO:0000259" key="14">
    <source>
        <dbReference type="PROSITE" id="PS51041"/>
    </source>
</evidence>
<evidence type="ECO:0000259" key="12">
    <source>
        <dbReference type="PROSITE" id="PS50026"/>
    </source>
</evidence>
<dbReference type="Pfam" id="PF07546">
    <property type="entry name" value="EMI"/>
    <property type="match status" value="1"/>
</dbReference>
<comment type="subcellular location">
    <subcellularLocation>
        <location evidence="1">Secreted</location>
    </subcellularLocation>
</comment>
<dbReference type="InterPro" id="IPR000742">
    <property type="entry name" value="EGF"/>
</dbReference>
<evidence type="ECO:0000256" key="5">
    <source>
        <dbReference type="ARBA" id="ARBA00022737"/>
    </source>
</evidence>
<dbReference type="CDD" id="cd00054">
    <property type="entry name" value="EGF_CA"/>
    <property type="match status" value="1"/>
</dbReference>
<feature type="region of interest" description="Disordered" evidence="10">
    <location>
        <begin position="998"/>
        <end position="1019"/>
    </location>
</feature>
<feature type="disulfide bond" evidence="9">
    <location>
        <begin position="1051"/>
        <end position="1060"/>
    </location>
</feature>
<evidence type="ECO:0000256" key="6">
    <source>
        <dbReference type="ARBA" id="ARBA00023054"/>
    </source>
</evidence>
<dbReference type="PROSITE" id="PS50871">
    <property type="entry name" value="C1Q"/>
    <property type="match status" value="1"/>
</dbReference>
<evidence type="ECO:0000256" key="1">
    <source>
        <dbReference type="ARBA" id="ARBA00004613"/>
    </source>
</evidence>
<dbReference type="InterPro" id="IPR008983">
    <property type="entry name" value="Tumour_necrosis_fac-like_dom"/>
</dbReference>
<evidence type="ECO:0000256" key="11">
    <source>
        <dbReference type="SAM" id="SignalP"/>
    </source>
</evidence>
<dbReference type="AlphaFoldDB" id="A0A6J1UBX0"/>
<dbReference type="GO" id="GO:0005576">
    <property type="term" value="C:extracellular region"/>
    <property type="evidence" value="ECO:0007669"/>
    <property type="project" value="UniProtKB-SubCell"/>
</dbReference>
<dbReference type="Gene3D" id="2.60.120.40">
    <property type="match status" value="1"/>
</dbReference>
<dbReference type="PROSITE" id="PS51041">
    <property type="entry name" value="EMI"/>
    <property type="match status" value="1"/>
</dbReference>
<dbReference type="GO" id="GO:0030948">
    <property type="term" value="P:negative regulation of vascular endothelial growth factor receptor signaling pathway"/>
    <property type="evidence" value="ECO:0007669"/>
    <property type="project" value="TreeGrafter"/>
</dbReference>
<dbReference type="InterPro" id="IPR001073">
    <property type="entry name" value="C1q_dom"/>
</dbReference>
<evidence type="ECO:0000256" key="4">
    <source>
        <dbReference type="ARBA" id="ARBA00022729"/>
    </source>
</evidence>
<dbReference type="InterPro" id="IPR000152">
    <property type="entry name" value="EGF-type_Asp/Asn_hydroxyl_site"/>
</dbReference>
<dbReference type="FunFam" id="2.10.25.10:FF:000057">
    <property type="entry name" value="protocadherin Fat 1 isoform X2"/>
    <property type="match status" value="1"/>
</dbReference>
<feature type="signal peptide" evidence="11">
    <location>
        <begin position="1"/>
        <end position="30"/>
    </location>
</feature>
<feature type="compositionally biased region" description="Polar residues" evidence="10">
    <location>
        <begin position="170"/>
        <end position="184"/>
    </location>
</feature>
<keyword evidence="6" id="KW-0175">Coiled coil</keyword>
<dbReference type="GO" id="GO:0090051">
    <property type="term" value="P:negative regulation of cell migration involved in sprouting angiogenesis"/>
    <property type="evidence" value="ECO:0007669"/>
    <property type="project" value="TreeGrafter"/>
</dbReference>
<dbReference type="Gene3D" id="2.10.25.10">
    <property type="entry name" value="Laminin"/>
    <property type="match status" value="1"/>
</dbReference>
<evidence type="ECO:0000313" key="15">
    <source>
        <dbReference type="Proteomes" id="UP000504612"/>
    </source>
</evidence>
<dbReference type="RefSeq" id="XP_026528436.1">
    <property type="nucleotide sequence ID" value="XM_026672651.1"/>
</dbReference>
<dbReference type="SMART" id="SM00110">
    <property type="entry name" value="C1Q"/>
    <property type="match status" value="1"/>
</dbReference>
<keyword evidence="8" id="KW-0325">Glycoprotein</keyword>
<keyword evidence="3 9" id="KW-0245">EGF-like domain</keyword>
<evidence type="ECO:0000256" key="10">
    <source>
        <dbReference type="SAM" id="MobiDB-lite"/>
    </source>
</evidence>
<dbReference type="InterPro" id="IPR050392">
    <property type="entry name" value="Collagen/C1q_domain"/>
</dbReference>
<keyword evidence="4 11" id="KW-0732">Signal</keyword>
<dbReference type="CTD" id="22915"/>
<organism evidence="15 16">
    <name type="scientific">Notechis scutatus</name>
    <name type="common">mainland tiger snake</name>
    <dbReference type="NCBI Taxonomy" id="8663"/>
    <lineage>
        <taxon>Eukaryota</taxon>
        <taxon>Metazoa</taxon>
        <taxon>Chordata</taxon>
        <taxon>Craniata</taxon>
        <taxon>Vertebrata</taxon>
        <taxon>Euteleostomi</taxon>
        <taxon>Lepidosauria</taxon>
        <taxon>Squamata</taxon>
        <taxon>Bifurcata</taxon>
        <taxon>Unidentata</taxon>
        <taxon>Episquamata</taxon>
        <taxon>Toxicofera</taxon>
        <taxon>Serpentes</taxon>
        <taxon>Colubroidea</taxon>
        <taxon>Elapidae</taxon>
        <taxon>Hydrophiinae</taxon>
        <taxon>Notechis</taxon>
    </lineage>
</organism>
<feature type="domain" description="C1q" evidence="13">
    <location>
        <begin position="1080"/>
        <end position="1212"/>
    </location>
</feature>
<evidence type="ECO:0000256" key="9">
    <source>
        <dbReference type="PROSITE-ProRule" id="PRU00076"/>
    </source>
</evidence>
<accession>A0A6J1UBX0</accession>
<evidence type="ECO:0000256" key="2">
    <source>
        <dbReference type="ARBA" id="ARBA00022525"/>
    </source>
</evidence>
<protein>
    <submittedName>
        <fullName evidence="16">Multimerin-1</fullName>
    </submittedName>
</protein>
<proteinExistence type="predicted"/>
<comment type="caution">
    <text evidence="9">Lacks conserved residue(s) required for the propagation of feature annotation.</text>
</comment>
<dbReference type="GeneID" id="113415311"/>
<evidence type="ECO:0000256" key="7">
    <source>
        <dbReference type="ARBA" id="ARBA00023157"/>
    </source>
</evidence>
<evidence type="ECO:0000313" key="16">
    <source>
        <dbReference type="RefSeq" id="XP_026528436.1"/>
    </source>
</evidence>